<proteinExistence type="inferred from homology"/>
<dbReference type="InterPro" id="IPR045263">
    <property type="entry name" value="GLUT"/>
</dbReference>
<evidence type="ECO:0000256" key="7">
    <source>
        <dbReference type="ARBA" id="ARBA00049119"/>
    </source>
</evidence>
<comment type="similarity">
    <text evidence="2">Belongs to the major facilitator superfamily. Sugar transporter (TC 2.A.1.1) family.</text>
</comment>
<comment type="caution">
    <text evidence="10">The sequence shown here is derived from an EMBL/GenBank/DDBJ whole genome shotgun (WGS) entry which is preliminary data.</text>
</comment>
<feature type="transmembrane region" description="Helical" evidence="8">
    <location>
        <begin position="61"/>
        <end position="81"/>
    </location>
</feature>
<dbReference type="PRINTS" id="PR00171">
    <property type="entry name" value="SUGRTRNSPORT"/>
</dbReference>
<dbReference type="Proteomes" id="UP001182556">
    <property type="component" value="Unassembled WGS sequence"/>
</dbReference>
<feature type="transmembrane region" description="Helical" evidence="8">
    <location>
        <begin position="249"/>
        <end position="270"/>
    </location>
</feature>
<keyword evidence="11" id="KW-1185">Reference proteome</keyword>
<name>A0AAD9L8V3_PAPLA</name>
<dbReference type="InterPro" id="IPR020846">
    <property type="entry name" value="MFS_dom"/>
</dbReference>
<dbReference type="PANTHER" id="PTHR23503:SF8">
    <property type="entry name" value="FACILITATED GLUCOSE TRANSPORTER PROTEIN 1"/>
    <property type="match status" value="1"/>
</dbReference>
<evidence type="ECO:0000313" key="10">
    <source>
        <dbReference type="EMBL" id="KAK1926694.1"/>
    </source>
</evidence>
<protein>
    <submittedName>
        <fullName evidence="10">Vacuolar membrane protein</fullName>
    </submittedName>
</protein>
<dbReference type="GO" id="GO:0016020">
    <property type="term" value="C:membrane"/>
    <property type="evidence" value="ECO:0007669"/>
    <property type="project" value="UniProtKB-SubCell"/>
</dbReference>
<dbReference type="GO" id="GO:0015149">
    <property type="term" value="F:hexose transmembrane transporter activity"/>
    <property type="evidence" value="ECO:0007669"/>
    <property type="project" value="TreeGrafter"/>
</dbReference>
<feature type="transmembrane region" description="Helical" evidence="8">
    <location>
        <begin position="338"/>
        <end position="363"/>
    </location>
</feature>
<feature type="transmembrane region" description="Helical" evidence="8">
    <location>
        <begin position="182"/>
        <end position="203"/>
    </location>
</feature>
<evidence type="ECO:0000259" key="9">
    <source>
        <dbReference type="PROSITE" id="PS50850"/>
    </source>
</evidence>
<keyword evidence="5 8" id="KW-1133">Transmembrane helix</keyword>
<evidence type="ECO:0000256" key="4">
    <source>
        <dbReference type="ARBA" id="ARBA00022692"/>
    </source>
</evidence>
<evidence type="ECO:0000256" key="2">
    <source>
        <dbReference type="ARBA" id="ARBA00010992"/>
    </source>
</evidence>
<dbReference type="EMBL" id="JAODAN010000002">
    <property type="protein sequence ID" value="KAK1926694.1"/>
    <property type="molecule type" value="Genomic_DNA"/>
</dbReference>
<dbReference type="InterPro" id="IPR005828">
    <property type="entry name" value="MFS_sugar_transport-like"/>
</dbReference>
<dbReference type="PANTHER" id="PTHR23503">
    <property type="entry name" value="SOLUTE CARRIER FAMILY 2"/>
    <property type="match status" value="1"/>
</dbReference>
<organism evidence="10 11">
    <name type="scientific">Papiliotrema laurentii</name>
    <name type="common">Cryptococcus laurentii</name>
    <dbReference type="NCBI Taxonomy" id="5418"/>
    <lineage>
        <taxon>Eukaryota</taxon>
        <taxon>Fungi</taxon>
        <taxon>Dikarya</taxon>
        <taxon>Basidiomycota</taxon>
        <taxon>Agaricomycotina</taxon>
        <taxon>Tremellomycetes</taxon>
        <taxon>Tremellales</taxon>
        <taxon>Rhynchogastremaceae</taxon>
        <taxon>Papiliotrema</taxon>
    </lineage>
</organism>
<feature type="transmembrane region" description="Helical" evidence="8">
    <location>
        <begin position="152"/>
        <end position="170"/>
    </location>
</feature>
<evidence type="ECO:0000256" key="1">
    <source>
        <dbReference type="ARBA" id="ARBA00004141"/>
    </source>
</evidence>
<dbReference type="SUPFAM" id="SSF103473">
    <property type="entry name" value="MFS general substrate transporter"/>
    <property type="match status" value="1"/>
</dbReference>
<evidence type="ECO:0000313" key="11">
    <source>
        <dbReference type="Proteomes" id="UP001182556"/>
    </source>
</evidence>
<feature type="transmembrane region" description="Helical" evidence="8">
    <location>
        <begin position="412"/>
        <end position="431"/>
    </location>
</feature>
<keyword evidence="3" id="KW-0813">Transport</keyword>
<feature type="transmembrane region" description="Helical" evidence="8">
    <location>
        <begin position="285"/>
        <end position="305"/>
    </location>
</feature>
<dbReference type="Gene3D" id="1.20.1250.20">
    <property type="entry name" value="MFS general substrate transporter like domains"/>
    <property type="match status" value="2"/>
</dbReference>
<keyword evidence="4 8" id="KW-0812">Transmembrane</keyword>
<evidence type="ECO:0000256" key="5">
    <source>
        <dbReference type="ARBA" id="ARBA00022989"/>
    </source>
</evidence>
<dbReference type="InterPro" id="IPR036259">
    <property type="entry name" value="MFS_trans_sf"/>
</dbReference>
<feature type="transmembrane region" description="Helical" evidence="8">
    <location>
        <begin position="119"/>
        <end position="140"/>
    </location>
</feature>
<evidence type="ECO:0000256" key="8">
    <source>
        <dbReference type="SAM" id="Phobius"/>
    </source>
</evidence>
<feature type="domain" description="Major facilitator superfamily (MFS) profile" evidence="9">
    <location>
        <begin position="11"/>
        <end position="435"/>
    </location>
</feature>
<gene>
    <name evidence="10" type="ORF">DB88DRAFT_482708</name>
</gene>
<evidence type="ECO:0000256" key="3">
    <source>
        <dbReference type="ARBA" id="ARBA00022448"/>
    </source>
</evidence>
<dbReference type="InterPro" id="IPR003663">
    <property type="entry name" value="Sugar/inositol_transpt"/>
</dbReference>
<feature type="transmembrane region" description="Helical" evidence="8">
    <location>
        <begin position="375"/>
        <end position="397"/>
    </location>
</feature>
<comment type="subcellular location">
    <subcellularLocation>
        <location evidence="1">Membrane</location>
        <topology evidence="1">Multi-pass membrane protein</topology>
    </subcellularLocation>
</comment>
<dbReference type="AlphaFoldDB" id="A0AAD9L8V3"/>
<evidence type="ECO:0000256" key="6">
    <source>
        <dbReference type="ARBA" id="ARBA00023136"/>
    </source>
</evidence>
<dbReference type="Pfam" id="PF00083">
    <property type="entry name" value="Sugar_tr"/>
    <property type="match status" value="1"/>
</dbReference>
<reference evidence="10" key="1">
    <citation type="submission" date="2023-02" db="EMBL/GenBank/DDBJ databases">
        <title>Identification and recombinant expression of a fungal hydrolase from Papiliotrema laurentii that hydrolyzes apple cutin and clears colloidal polyester polyurethane.</title>
        <authorList>
            <consortium name="DOE Joint Genome Institute"/>
            <person name="Roman V.A."/>
            <person name="Bojanowski C."/>
            <person name="Crable B.R."/>
            <person name="Wagner D.N."/>
            <person name="Hung C.S."/>
            <person name="Nadeau L.J."/>
            <person name="Schratz L."/>
            <person name="Haridas S."/>
            <person name="Pangilinan J."/>
            <person name="Lipzen A."/>
            <person name="Na H."/>
            <person name="Yan M."/>
            <person name="Ng V."/>
            <person name="Grigoriev I.V."/>
            <person name="Spatafora J.W."/>
            <person name="Barlow D."/>
            <person name="Biffinger J."/>
            <person name="Kelley-Loughnane N."/>
            <person name="Varaljay V.A."/>
            <person name="Crookes-Goodson W.J."/>
        </authorList>
    </citation>
    <scope>NUCLEOTIDE SEQUENCE</scope>
    <source>
        <strain evidence="10">5307AH</strain>
    </source>
</reference>
<comment type="catalytic activity">
    <reaction evidence="7">
        <text>myo-inositol(out) + H(+)(out) = myo-inositol(in) + H(+)(in)</text>
        <dbReference type="Rhea" id="RHEA:60364"/>
        <dbReference type="ChEBI" id="CHEBI:15378"/>
        <dbReference type="ChEBI" id="CHEBI:17268"/>
    </reaction>
</comment>
<feature type="transmembrane region" description="Helical" evidence="8">
    <location>
        <begin position="93"/>
        <end position="113"/>
    </location>
</feature>
<keyword evidence="6 8" id="KW-0472">Membrane</keyword>
<feature type="transmembrane region" description="Helical" evidence="8">
    <location>
        <begin position="312"/>
        <end position="332"/>
    </location>
</feature>
<accession>A0AAD9L8V3</accession>
<sequence length="439" mass="46823">METPMSKLRLAWTAIWAATHVTQYGMAITSLNGIQDAVTCNLDAGVSGRRGRLSPCIDMPVSHFGLVVSIFTIGGLVGSLASDTVTRRLGRLGTFRLSAQLILIGAALVGLSNTVVQMLIGRVSVGLGCGLASVSVPLFLGEIAPANIKKALGIANQLFIVVGMLVGQSLSFPFAQYGRWRWVFAFSVGLALCQLLGSLWIVVPRAEKQIAEVADAESAPLLDPHQREGRLLSIKDLFTSQDPVIRRGLIVVIVTQLAQQLCGISPVMYFSTRILKPVFNGNSRMIALSIVIFKLPLTALPAIVIERSGTRPILLFSSFAMIIWALFLAYGLNADSGPMAAVGMVSFVAFFSFGLGPVAWVVLSEVMPREATTAAGALGIALNWSMNFVMGSTFLPLQQALSRGKPSGEGNIFYLLAGNCALAFLAIKASYKAYDAVKP</sequence>
<dbReference type="PROSITE" id="PS50850">
    <property type="entry name" value="MFS"/>
    <property type="match status" value="1"/>
</dbReference>